<evidence type="ECO:0000313" key="2">
    <source>
        <dbReference type="Proteomes" id="UP001449657"/>
    </source>
</evidence>
<dbReference type="Proteomes" id="UP001449657">
    <property type="component" value="Chromosome"/>
</dbReference>
<reference evidence="1 2" key="1">
    <citation type="submission" date="2024-03" db="EMBL/GenBank/DDBJ databases">
        <title>Chitinophaga caseinilytica sp. nov., a casein hydrolysing bacterium isolated from forest soil.</title>
        <authorList>
            <person name="Lee D.S."/>
            <person name="Han D.M."/>
            <person name="Baek J.H."/>
            <person name="Choi D.G."/>
            <person name="Jeon J.H."/>
            <person name="Jeon C.O."/>
        </authorList>
    </citation>
    <scope>NUCLEOTIDE SEQUENCE [LARGE SCALE GENOMIC DNA]</scope>
    <source>
        <strain evidence="1 2">KACC 19118</strain>
    </source>
</reference>
<protein>
    <submittedName>
        <fullName evidence="1">Uncharacterized protein</fullName>
    </submittedName>
</protein>
<keyword evidence="2" id="KW-1185">Reference proteome</keyword>
<name>A0ABZ2Z1H3_9BACT</name>
<evidence type="ECO:0000313" key="1">
    <source>
        <dbReference type="EMBL" id="WZN46131.1"/>
    </source>
</evidence>
<gene>
    <name evidence="1" type="ORF">WJU22_24870</name>
</gene>
<dbReference type="RefSeq" id="WP_341840872.1">
    <property type="nucleotide sequence ID" value="NZ_CP149792.1"/>
</dbReference>
<accession>A0ABZ2Z1H3</accession>
<dbReference type="EMBL" id="CP150096">
    <property type="protein sequence ID" value="WZN46131.1"/>
    <property type="molecule type" value="Genomic_DNA"/>
</dbReference>
<organism evidence="1 2">
    <name type="scientific">Chitinophaga caseinilytica</name>
    <dbReference type="NCBI Taxonomy" id="2267521"/>
    <lineage>
        <taxon>Bacteria</taxon>
        <taxon>Pseudomonadati</taxon>
        <taxon>Bacteroidota</taxon>
        <taxon>Chitinophagia</taxon>
        <taxon>Chitinophagales</taxon>
        <taxon>Chitinophagaceae</taxon>
        <taxon>Chitinophaga</taxon>
    </lineage>
</organism>
<sequence>MSSSYHEFKDRGFWENDGPAGIAAAYLLRYLQELPGKPDWLLEFQELVKDNSKGYFVGWMHFSFDEFLVTEERRRLLSEVLQDVRHQLHEMETMLDIEELNALYTDDEHPLMFKGKVNKRIIIDVLDKFLLLI</sequence>
<proteinExistence type="predicted"/>